<evidence type="ECO:0000259" key="4">
    <source>
        <dbReference type="PROSITE" id="PS50887"/>
    </source>
</evidence>
<dbReference type="InterPro" id="IPR000014">
    <property type="entry name" value="PAS"/>
</dbReference>
<feature type="domain" description="GGDEF" evidence="4">
    <location>
        <begin position="557"/>
        <end position="687"/>
    </location>
</feature>
<dbReference type="Pfam" id="PF01590">
    <property type="entry name" value="GAF"/>
    <property type="match status" value="1"/>
</dbReference>
<accession>A0A259U242</accession>
<sequence>MPHSPTTDGAVAIDASGRLVALSPEAASLTGLAHDAFVGQPFAALFHENDREAAEEVLRRVRSGEIDETSLRIHSASDEPVWIYLSRTRGAEGMAEDGRVTGWLHADRRRRGDLNGSAQADRLRLLATVTSQNAPFQDTIRQALRLTADLLGYDIAICSRIEGQTYTVRSCHAPEADLDAGAQFDLGETYCALTVSGSDLFEIDHMATSPHRRHPCYSAFGLESYVGIPIVVRGEVYGTLSFSSAAPRTAPLTEADDDLLRLLALWVGGAIEREDREQAYIESKRRLRALGEATFEGIFFSEHGRVLDCNEQGAHMIGFESREACIGLPLAELVPPESLAKVAEMNLANRPEPYEVVLLHRDGTRFWAEVQGRPAPYKGRTVRLTAIRDVTRRREAQEQTRFQSNVLAHVSEAVVALDAEGYVTYWNEGASVLHCLPPDAVLGKRFKDVLHYDFGPAQPEGDGTFPAQEALRQASEEAQDLTYTCPDGTRRLVSVSASTLYDAEGRENGLLAVVRDETQHRELEARLWHQANHDALTKLPNRLRLRELIGAAIEMKEPFAVLFIDLDHFKTVNDSLGHEVGDKLLEHVAVTMAAVAEPGSVSRLGGDEFAVVFPGSAPEAEAVAAALVEAVQRPVTIGPHLLTPTASVGIVLGAEDYTDPEALLRDADTAMYEAKRQGRGRSVAFEPSFHIQAAARFSLERDLRRAIAEDELRVHFQPIVDLASGELAGFESLVRWQDPVRGLLAPFHFLPLAEELGLVAEIDSWVLDATCREIGTWGADSNAFLTISVNCSDQTFLRESLAERARSAAEAAGISPDRLVLELTERALVESNAAAGALDRLRNHGLKLSIDDFGSGYSSLGLLHRLPVDALKIDRSFVSDLENSAQARAIVRAVSDLAKEIGLRVTAEGIETFAQLQAVRDAGCPLGQGYYFSRPVPPEAAARMLSQPTWQAHWPPGTRV</sequence>
<reference evidence="5 6" key="1">
    <citation type="submission" date="2016-11" db="EMBL/GenBank/DDBJ databases">
        <title>Study of marine rhodopsin-containing bacteria.</title>
        <authorList>
            <person name="Yoshizawa S."/>
            <person name="Kumagai Y."/>
            <person name="Kogure K."/>
        </authorList>
    </citation>
    <scope>NUCLEOTIDE SEQUENCE [LARGE SCALE GENOMIC DNA]</scope>
    <source>
        <strain evidence="5 6">SG-29</strain>
    </source>
</reference>
<feature type="domain" description="PAC" evidence="2">
    <location>
        <begin position="477"/>
        <end position="529"/>
    </location>
</feature>
<feature type="domain" description="PAS" evidence="1">
    <location>
        <begin position="399"/>
        <end position="451"/>
    </location>
</feature>
<proteinExistence type="predicted"/>
<dbReference type="CDD" id="cd01948">
    <property type="entry name" value="EAL"/>
    <property type="match status" value="1"/>
</dbReference>
<dbReference type="InterPro" id="IPR043128">
    <property type="entry name" value="Rev_trsase/Diguanyl_cyclase"/>
</dbReference>
<dbReference type="InterPro" id="IPR013767">
    <property type="entry name" value="PAS_fold"/>
</dbReference>
<dbReference type="InterPro" id="IPR029787">
    <property type="entry name" value="Nucleotide_cyclase"/>
</dbReference>
<dbReference type="OrthoDB" id="9124519at2"/>
<organism evidence="5 6">
    <name type="scientific">Rubricoccus marinus</name>
    <dbReference type="NCBI Taxonomy" id="716817"/>
    <lineage>
        <taxon>Bacteria</taxon>
        <taxon>Pseudomonadati</taxon>
        <taxon>Rhodothermota</taxon>
        <taxon>Rhodothermia</taxon>
        <taxon>Rhodothermales</taxon>
        <taxon>Rubricoccaceae</taxon>
        <taxon>Rubricoccus</taxon>
    </lineage>
</organism>
<dbReference type="InterPro" id="IPR003018">
    <property type="entry name" value="GAF"/>
</dbReference>
<dbReference type="InterPro" id="IPR000700">
    <property type="entry name" value="PAS-assoc_C"/>
</dbReference>
<dbReference type="Gene3D" id="3.30.450.40">
    <property type="match status" value="1"/>
</dbReference>
<dbReference type="EMBL" id="MQWB01000001">
    <property type="protein sequence ID" value="OZC03874.1"/>
    <property type="molecule type" value="Genomic_DNA"/>
</dbReference>
<evidence type="ECO:0000259" key="3">
    <source>
        <dbReference type="PROSITE" id="PS50883"/>
    </source>
</evidence>
<keyword evidence="6" id="KW-1185">Reference proteome</keyword>
<dbReference type="PROSITE" id="PS50883">
    <property type="entry name" value="EAL"/>
    <property type="match status" value="1"/>
</dbReference>
<dbReference type="CDD" id="cd00130">
    <property type="entry name" value="PAS"/>
    <property type="match status" value="3"/>
</dbReference>
<dbReference type="PROSITE" id="PS50113">
    <property type="entry name" value="PAC"/>
    <property type="match status" value="2"/>
</dbReference>
<protein>
    <recommendedName>
        <fullName evidence="7">Diguanylate cyclase</fullName>
    </recommendedName>
</protein>
<dbReference type="SMART" id="SM00091">
    <property type="entry name" value="PAS"/>
    <property type="match status" value="3"/>
</dbReference>
<dbReference type="FunCoup" id="A0A259U242">
    <property type="interactions" value="212"/>
</dbReference>
<dbReference type="PROSITE" id="PS50887">
    <property type="entry name" value="GGDEF"/>
    <property type="match status" value="1"/>
</dbReference>
<dbReference type="PROSITE" id="PS50112">
    <property type="entry name" value="PAS"/>
    <property type="match status" value="2"/>
</dbReference>
<evidence type="ECO:0000259" key="1">
    <source>
        <dbReference type="PROSITE" id="PS50112"/>
    </source>
</evidence>
<dbReference type="Pfam" id="PF00563">
    <property type="entry name" value="EAL"/>
    <property type="match status" value="1"/>
</dbReference>
<dbReference type="InterPro" id="IPR035965">
    <property type="entry name" value="PAS-like_dom_sf"/>
</dbReference>
<dbReference type="InterPro" id="IPR029016">
    <property type="entry name" value="GAF-like_dom_sf"/>
</dbReference>
<name>A0A259U242_9BACT</name>
<dbReference type="SMART" id="SM00267">
    <property type="entry name" value="GGDEF"/>
    <property type="match status" value="1"/>
</dbReference>
<dbReference type="Proteomes" id="UP000216446">
    <property type="component" value="Unassembled WGS sequence"/>
</dbReference>
<evidence type="ECO:0000313" key="5">
    <source>
        <dbReference type="EMBL" id="OZC03874.1"/>
    </source>
</evidence>
<feature type="domain" description="PAC" evidence="2">
    <location>
        <begin position="352"/>
        <end position="402"/>
    </location>
</feature>
<dbReference type="Pfam" id="PF00990">
    <property type="entry name" value="GGDEF"/>
    <property type="match status" value="1"/>
</dbReference>
<dbReference type="Gene3D" id="3.30.450.20">
    <property type="entry name" value="PAS domain"/>
    <property type="match status" value="3"/>
</dbReference>
<dbReference type="NCBIfam" id="TIGR00254">
    <property type="entry name" value="GGDEF"/>
    <property type="match status" value="1"/>
</dbReference>
<dbReference type="Gene3D" id="3.30.70.270">
    <property type="match status" value="1"/>
</dbReference>
<dbReference type="SMART" id="SM00065">
    <property type="entry name" value="GAF"/>
    <property type="match status" value="1"/>
</dbReference>
<dbReference type="SUPFAM" id="SSF55781">
    <property type="entry name" value="GAF domain-like"/>
    <property type="match status" value="1"/>
</dbReference>
<dbReference type="RefSeq" id="WP_094549725.1">
    <property type="nucleotide sequence ID" value="NZ_MQWB01000001.1"/>
</dbReference>
<dbReference type="SMART" id="SM00086">
    <property type="entry name" value="PAC"/>
    <property type="match status" value="2"/>
</dbReference>
<dbReference type="PANTHER" id="PTHR44757">
    <property type="entry name" value="DIGUANYLATE CYCLASE DGCP"/>
    <property type="match status" value="1"/>
</dbReference>
<dbReference type="InParanoid" id="A0A259U242"/>
<dbReference type="InterPro" id="IPR001610">
    <property type="entry name" value="PAC"/>
</dbReference>
<feature type="domain" description="EAL" evidence="3">
    <location>
        <begin position="696"/>
        <end position="949"/>
    </location>
</feature>
<evidence type="ECO:0008006" key="7">
    <source>
        <dbReference type="Google" id="ProtNLM"/>
    </source>
</evidence>
<dbReference type="InterPro" id="IPR000160">
    <property type="entry name" value="GGDEF_dom"/>
</dbReference>
<evidence type="ECO:0000259" key="2">
    <source>
        <dbReference type="PROSITE" id="PS50113"/>
    </source>
</evidence>
<evidence type="ECO:0000313" key="6">
    <source>
        <dbReference type="Proteomes" id="UP000216446"/>
    </source>
</evidence>
<dbReference type="InterPro" id="IPR001633">
    <property type="entry name" value="EAL_dom"/>
</dbReference>
<dbReference type="InterPro" id="IPR035919">
    <property type="entry name" value="EAL_sf"/>
</dbReference>
<dbReference type="SUPFAM" id="SSF55073">
    <property type="entry name" value="Nucleotide cyclase"/>
    <property type="match status" value="1"/>
</dbReference>
<dbReference type="CDD" id="cd01949">
    <property type="entry name" value="GGDEF"/>
    <property type="match status" value="1"/>
</dbReference>
<dbReference type="NCBIfam" id="TIGR00229">
    <property type="entry name" value="sensory_box"/>
    <property type="match status" value="3"/>
</dbReference>
<dbReference type="SMART" id="SM00052">
    <property type="entry name" value="EAL"/>
    <property type="match status" value="1"/>
</dbReference>
<dbReference type="Pfam" id="PF00989">
    <property type="entry name" value="PAS"/>
    <property type="match status" value="1"/>
</dbReference>
<dbReference type="Gene3D" id="3.20.20.450">
    <property type="entry name" value="EAL domain"/>
    <property type="match status" value="1"/>
</dbReference>
<dbReference type="Pfam" id="PF13426">
    <property type="entry name" value="PAS_9"/>
    <property type="match status" value="2"/>
</dbReference>
<feature type="domain" description="PAS" evidence="1">
    <location>
        <begin position="1"/>
        <end position="65"/>
    </location>
</feature>
<dbReference type="AlphaFoldDB" id="A0A259U242"/>
<dbReference type="SUPFAM" id="SSF141868">
    <property type="entry name" value="EAL domain-like"/>
    <property type="match status" value="1"/>
</dbReference>
<comment type="caution">
    <text evidence="5">The sequence shown here is derived from an EMBL/GenBank/DDBJ whole genome shotgun (WGS) entry which is preliminary data.</text>
</comment>
<gene>
    <name evidence="5" type="ORF">BSZ36_13295</name>
</gene>
<dbReference type="GO" id="GO:0006355">
    <property type="term" value="P:regulation of DNA-templated transcription"/>
    <property type="evidence" value="ECO:0007669"/>
    <property type="project" value="InterPro"/>
</dbReference>
<dbReference type="PANTHER" id="PTHR44757:SF2">
    <property type="entry name" value="BIOFILM ARCHITECTURE MAINTENANCE PROTEIN MBAA"/>
    <property type="match status" value="1"/>
</dbReference>
<dbReference type="InterPro" id="IPR052155">
    <property type="entry name" value="Biofilm_reg_signaling"/>
</dbReference>
<dbReference type="SUPFAM" id="SSF55785">
    <property type="entry name" value="PYP-like sensor domain (PAS domain)"/>
    <property type="match status" value="3"/>
</dbReference>